<dbReference type="Gene3D" id="1.10.10.10">
    <property type="entry name" value="Winged helix-like DNA-binding domain superfamily/Winged helix DNA-binding domain"/>
    <property type="match status" value="1"/>
</dbReference>
<gene>
    <name evidence="5" type="ORF">B0I35DRAFT_411324</name>
</gene>
<dbReference type="GO" id="GO:0032259">
    <property type="term" value="P:methylation"/>
    <property type="evidence" value="ECO:0007669"/>
    <property type="project" value="UniProtKB-KW"/>
</dbReference>
<dbReference type="Proteomes" id="UP000813444">
    <property type="component" value="Unassembled WGS sequence"/>
</dbReference>
<dbReference type="PANTHER" id="PTHR43712:SF12">
    <property type="entry name" value="STERIGMATOCYSTIN 8-O-METHYLTRANSFERASE"/>
    <property type="match status" value="1"/>
</dbReference>
<evidence type="ECO:0000256" key="2">
    <source>
        <dbReference type="ARBA" id="ARBA00022679"/>
    </source>
</evidence>
<sequence>MASSSSRIAELATAVATHTQLINIYLAEKGLPQPSFDGNGTVDFNLPPELEQSRLAAIEATQELNDLLQGPRDLIFNHDQNQILYLKFISHFNIAKEVPLDGEISFRDLASKVGVDSSALTRILRLGMTRRIFNELRPGVISHSAASKLIAADSRVADWVTCSANEMWPAAQHTTDALVKWPSASEPNQTGFSLANNTSDSFYVELEKEPERARRFGGAMSFFTTGPGYSLQHLSKGYPWSSLGAATVVDIGGSHGDVAFELARSFPDLRLIVQDLPKVIAGANQQSGLNVEFMEHDFFSEQPAKGADVYIFRWILHNWPDSYCMRILKALVGALKAGSKVIVMDLVLPPAGSLPNYLDRKLRTLDVTMLAIANSHERDLDEWKDLFTQADQRFGFKSFTHPPGSNLSILEFAWDA</sequence>
<keyword evidence="2" id="KW-0808">Transferase</keyword>
<evidence type="ECO:0000256" key="1">
    <source>
        <dbReference type="ARBA" id="ARBA00022603"/>
    </source>
</evidence>
<accession>A0A8K0SR02</accession>
<keyword evidence="3" id="KW-0949">S-adenosyl-L-methionine</keyword>
<dbReference type="InterPro" id="IPR036388">
    <property type="entry name" value="WH-like_DNA-bd_sf"/>
</dbReference>
<dbReference type="GO" id="GO:0008171">
    <property type="term" value="F:O-methyltransferase activity"/>
    <property type="evidence" value="ECO:0007669"/>
    <property type="project" value="InterPro"/>
</dbReference>
<comment type="caution">
    <text evidence="5">The sequence shown here is derived from an EMBL/GenBank/DDBJ whole genome shotgun (WGS) entry which is preliminary data.</text>
</comment>
<dbReference type="OrthoDB" id="4934557at2759"/>
<dbReference type="InterPro" id="IPR029063">
    <property type="entry name" value="SAM-dependent_MTases_sf"/>
</dbReference>
<feature type="domain" description="O-methyltransferase C-terminal" evidence="4">
    <location>
        <begin position="246"/>
        <end position="390"/>
    </location>
</feature>
<evidence type="ECO:0000313" key="5">
    <source>
        <dbReference type="EMBL" id="KAH7312620.1"/>
    </source>
</evidence>
<dbReference type="AlphaFoldDB" id="A0A8K0SR02"/>
<dbReference type="PANTHER" id="PTHR43712">
    <property type="entry name" value="PUTATIVE (AFU_ORTHOLOGUE AFUA_4G14580)-RELATED"/>
    <property type="match status" value="1"/>
</dbReference>
<evidence type="ECO:0000259" key="4">
    <source>
        <dbReference type="Pfam" id="PF00891"/>
    </source>
</evidence>
<dbReference type="PROSITE" id="PS51683">
    <property type="entry name" value="SAM_OMT_II"/>
    <property type="match status" value="1"/>
</dbReference>
<dbReference type="Gene3D" id="3.40.50.150">
    <property type="entry name" value="Vaccinia Virus protein VP39"/>
    <property type="match status" value="1"/>
</dbReference>
<protein>
    <submittedName>
        <fullName evidence="5">O-methyltransferase</fullName>
    </submittedName>
</protein>
<dbReference type="SUPFAM" id="SSF53335">
    <property type="entry name" value="S-adenosyl-L-methionine-dependent methyltransferases"/>
    <property type="match status" value="1"/>
</dbReference>
<dbReference type="InterPro" id="IPR001077">
    <property type="entry name" value="COMT_C"/>
</dbReference>
<reference evidence="5" key="1">
    <citation type="journal article" date="2021" name="Nat. Commun.">
        <title>Genetic determinants of endophytism in the Arabidopsis root mycobiome.</title>
        <authorList>
            <person name="Mesny F."/>
            <person name="Miyauchi S."/>
            <person name="Thiergart T."/>
            <person name="Pickel B."/>
            <person name="Atanasova L."/>
            <person name="Karlsson M."/>
            <person name="Huettel B."/>
            <person name="Barry K.W."/>
            <person name="Haridas S."/>
            <person name="Chen C."/>
            <person name="Bauer D."/>
            <person name="Andreopoulos W."/>
            <person name="Pangilinan J."/>
            <person name="LaButti K."/>
            <person name="Riley R."/>
            <person name="Lipzen A."/>
            <person name="Clum A."/>
            <person name="Drula E."/>
            <person name="Henrissat B."/>
            <person name="Kohler A."/>
            <person name="Grigoriev I.V."/>
            <person name="Martin F.M."/>
            <person name="Hacquard S."/>
        </authorList>
    </citation>
    <scope>NUCLEOTIDE SEQUENCE</scope>
    <source>
        <strain evidence="5">MPI-CAGE-CH-0235</strain>
    </source>
</reference>
<keyword evidence="6" id="KW-1185">Reference proteome</keyword>
<dbReference type="EMBL" id="JAGPNK010000010">
    <property type="protein sequence ID" value="KAH7312620.1"/>
    <property type="molecule type" value="Genomic_DNA"/>
</dbReference>
<keyword evidence="1" id="KW-0489">Methyltransferase</keyword>
<evidence type="ECO:0000256" key="3">
    <source>
        <dbReference type="ARBA" id="ARBA00022691"/>
    </source>
</evidence>
<dbReference type="Pfam" id="PF00891">
    <property type="entry name" value="Methyltransf_2"/>
    <property type="match status" value="1"/>
</dbReference>
<dbReference type="InterPro" id="IPR036390">
    <property type="entry name" value="WH_DNA-bd_sf"/>
</dbReference>
<dbReference type="SUPFAM" id="SSF46785">
    <property type="entry name" value="Winged helix' DNA-binding domain"/>
    <property type="match status" value="1"/>
</dbReference>
<evidence type="ECO:0000313" key="6">
    <source>
        <dbReference type="Proteomes" id="UP000813444"/>
    </source>
</evidence>
<dbReference type="InterPro" id="IPR016461">
    <property type="entry name" value="COMT-like"/>
</dbReference>
<organism evidence="5 6">
    <name type="scientific">Stachybotrys elegans</name>
    <dbReference type="NCBI Taxonomy" id="80388"/>
    <lineage>
        <taxon>Eukaryota</taxon>
        <taxon>Fungi</taxon>
        <taxon>Dikarya</taxon>
        <taxon>Ascomycota</taxon>
        <taxon>Pezizomycotina</taxon>
        <taxon>Sordariomycetes</taxon>
        <taxon>Hypocreomycetidae</taxon>
        <taxon>Hypocreales</taxon>
        <taxon>Stachybotryaceae</taxon>
        <taxon>Stachybotrys</taxon>
    </lineage>
</organism>
<proteinExistence type="predicted"/>
<name>A0A8K0SR02_9HYPO</name>